<dbReference type="PANTHER" id="PTHR31781">
    <property type="entry name" value="UNC80"/>
    <property type="match status" value="1"/>
</dbReference>
<name>A0A158PAR5_ANGCA</name>
<dbReference type="PANTHER" id="PTHR31781:SF1">
    <property type="entry name" value="PROTEIN UNC-80 HOMOLOG"/>
    <property type="match status" value="1"/>
</dbReference>
<feature type="domain" description="Protein UNC80 central region" evidence="1">
    <location>
        <begin position="499"/>
        <end position="628"/>
    </location>
</feature>
<dbReference type="WBParaSite" id="ACAC_0000990901-mRNA-1">
    <property type="protein sequence ID" value="ACAC_0000990901-mRNA-1"/>
    <property type="gene ID" value="ACAC_0000990901"/>
</dbReference>
<feature type="domain" description="Protein UNC80 central region" evidence="1">
    <location>
        <begin position="701"/>
        <end position="748"/>
    </location>
</feature>
<reference evidence="3" key="2">
    <citation type="submission" date="2016-04" db="UniProtKB">
        <authorList>
            <consortium name="WormBaseParasite"/>
        </authorList>
    </citation>
    <scope>IDENTIFICATION</scope>
</reference>
<dbReference type="STRING" id="6313.A0A158PAR5"/>
<dbReference type="InterPro" id="IPR045852">
    <property type="entry name" value="UNC80_central"/>
</dbReference>
<protein>
    <submittedName>
        <fullName evidence="3">Protein kinase domain-containing protein</fullName>
    </submittedName>
</protein>
<evidence type="ECO:0000313" key="3">
    <source>
        <dbReference type="WBParaSite" id="ACAC_0000990901-mRNA-1"/>
    </source>
</evidence>
<sequence length="751" mass="85098">MFFFSKHKRLNAKKWILNEKLSVRNLIESYRVVLPSYSNTTWENFQLKGDEDDRSKLHVAFNDNRSDPSLNNSYDIIAIHEDSTSVSNVSSKSEKQKISAKFYPELLGSSSFIEKDGKISFTVIVQTINQQSPNFRIYLALGCPYGCNEGVKSQQGNFLRIKAKNILAQLEKLQQDRFRSIFVTYVKENNPQQVLDLIHSITAFCRSEFPQETQRHPESKAPSYRNRFNEREKGIEGRIINATLRNLTTKLALIHDQLIQPENMLSHDSILRSGAEDSDLDSSPSTPRTISSIDDGLFPLMSATILKKKSAPKLHFAFNLLKSTKTENMDEECSDSETAEELSEIDAFSVKKPSWEIGRKAVGKTPVDAQGNIRLYELLIPAAKLVDSKGIFEGARRFAFLLETTRPGTFPDPPLIAALLHLKSPVLARAVLLLECCHFVSRCNRGQWPEWIRSSHLWTLSMGGPLANRVYEHALPTTVLDVSDQPISGQLSRFIETTEVKEKAQLKMEDTMEDFFDEAIVNDDSGERCPPALQLIATLLLYEITSFLRETFKTIPRAKSNKKQRRNRFKTAASTSWEKLLSHRRWSILSNTFNAQQTGSVSSVIDVNSSMHLNERERRISLSTAEEDSPRGSRDIVDDLVFDKKGVRAPSLSVRLFSRQSAGDETGGSNYSSIKSANYPLESGSFEFGNSPRLHMRMTLMIELMVIIQMANSFDVKCTHETVCTQRCFLRVSRQCHRLTSALSSLYGYPR</sequence>
<dbReference type="Pfam" id="PF19424">
    <property type="entry name" value="UNC80"/>
    <property type="match status" value="3"/>
</dbReference>
<evidence type="ECO:0000259" key="1">
    <source>
        <dbReference type="Pfam" id="PF19424"/>
    </source>
</evidence>
<dbReference type="GO" id="GO:0055080">
    <property type="term" value="P:monoatomic cation homeostasis"/>
    <property type="evidence" value="ECO:0007669"/>
    <property type="project" value="TreeGrafter"/>
</dbReference>
<accession>A0A158PAR5</accession>
<reference evidence="2" key="1">
    <citation type="submission" date="2012-09" db="EMBL/GenBank/DDBJ databases">
        <authorList>
            <person name="Martin A.A."/>
        </authorList>
    </citation>
    <scope>NUCLEOTIDE SEQUENCE</scope>
</reference>
<proteinExistence type="predicted"/>
<dbReference type="AlphaFoldDB" id="A0A158PAR5"/>
<dbReference type="GO" id="GO:0005261">
    <property type="term" value="F:monoatomic cation channel activity"/>
    <property type="evidence" value="ECO:0007669"/>
    <property type="project" value="TreeGrafter"/>
</dbReference>
<evidence type="ECO:0000313" key="2">
    <source>
        <dbReference type="Proteomes" id="UP000035642"/>
    </source>
</evidence>
<feature type="domain" description="Protein UNC80 central region" evidence="1">
    <location>
        <begin position="384"/>
        <end position="469"/>
    </location>
</feature>
<dbReference type="GO" id="GO:0034703">
    <property type="term" value="C:cation channel complex"/>
    <property type="evidence" value="ECO:0007669"/>
    <property type="project" value="TreeGrafter"/>
</dbReference>
<dbReference type="GO" id="GO:0030424">
    <property type="term" value="C:axon"/>
    <property type="evidence" value="ECO:0007669"/>
    <property type="project" value="TreeGrafter"/>
</dbReference>
<keyword evidence="2" id="KW-1185">Reference proteome</keyword>
<organism evidence="2 3">
    <name type="scientific">Angiostrongylus cantonensis</name>
    <name type="common">Rat lungworm</name>
    <dbReference type="NCBI Taxonomy" id="6313"/>
    <lineage>
        <taxon>Eukaryota</taxon>
        <taxon>Metazoa</taxon>
        <taxon>Ecdysozoa</taxon>
        <taxon>Nematoda</taxon>
        <taxon>Chromadorea</taxon>
        <taxon>Rhabditida</taxon>
        <taxon>Rhabditina</taxon>
        <taxon>Rhabditomorpha</taxon>
        <taxon>Strongyloidea</taxon>
        <taxon>Metastrongylidae</taxon>
        <taxon>Angiostrongylus</taxon>
    </lineage>
</organism>
<dbReference type="Proteomes" id="UP000035642">
    <property type="component" value="Unassembled WGS sequence"/>
</dbReference>